<keyword evidence="1" id="KW-0547">Nucleotide-binding</keyword>
<gene>
    <name evidence="7" type="ORF">BDV27DRAFT_167346</name>
</gene>
<evidence type="ECO:0000256" key="3">
    <source>
        <dbReference type="ARBA" id="ARBA00022840"/>
    </source>
</evidence>
<evidence type="ECO:0000313" key="8">
    <source>
        <dbReference type="Proteomes" id="UP000326268"/>
    </source>
</evidence>
<dbReference type="EMBL" id="ML737755">
    <property type="protein sequence ID" value="KAE8360896.1"/>
    <property type="molecule type" value="Genomic_DNA"/>
</dbReference>
<dbReference type="GeneID" id="43658903"/>
<dbReference type="Pfam" id="PF00271">
    <property type="entry name" value="Helicase_C"/>
    <property type="match status" value="1"/>
</dbReference>
<evidence type="ECO:0000256" key="2">
    <source>
        <dbReference type="ARBA" id="ARBA00022801"/>
    </source>
</evidence>
<feature type="domain" description="Helicase ATP-binding" evidence="5">
    <location>
        <begin position="386"/>
        <end position="564"/>
    </location>
</feature>
<dbReference type="GO" id="GO:0006281">
    <property type="term" value="P:DNA repair"/>
    <property type="evidence" value="ECO:0007669"/>
    <property type="project" value="TreeGrafter"/>
</dbReference>
<accession>A0A5N6ZVD0</accession>
<dbReference type="CDD" id="cd18793">
    <property type="entry name" value="SF2_C_SNF"/>
    <property type="match status" value="1"/>
</dbReference>
<proteinExistence type="predicted"/>
<dbReference type="CDD" id="cd18008">
    <property type="entry name" value="DEXDc_SHPRH-like"/>
    <property type="match status" value="1"/>
</dbReference>
<dbReference type="Pfam" id="PF00176">
    <property type="entry name" value="SNF2-rel_dom"/>
    <property type="match status" value="1"/>
</dbReference>
<dbReference type="InterPro" id="IPR050628">
    <property type="entry name" value="SNF2_RAD54_helicase_TF"/>
</dbReference>
<reference evidence="7 8" key="1">
    <citation type="submission" date="2019-04" db="EMBL/GenBank/DDBJ databases">
        <title>Friends and foes A comparative genomics studyof 23 Aspergillus species from section Flavi.</title>
        <authorList>
            <consortium name="DOE Joint Genome Institute"/>
            <person name="Kjaerbolling I."/>
            <person name="Vesth T."/>
            <person name="Frisvad J.C."/>
            <person name="Nybo J.L."/>
            <person name="Theobald S."/>
            <person name="Kildgaard S."/>
            <person name="Isbrandt T."/>
            <person name="Kuo A."/>
            <person name="Sato A."/>
            <person name="Lyhne E.K."/>
            <person name="Kogle M.E."/>
            <person name="Wiebenga A."/>
            <person name="Kun R.S."/>
            <person name="Lubbers R.J."/>
            <person name="Makela M.R."/>
            <person name="Barry K."/>
            <person name="Chovatia M."/>
            <person name="Clum A."/>
            <person name="Daum C."/>
            <person name="Haridas S."/>
            <person name="He G."/>
            <person name="LaButti K."/>
            <person name="Lipzen A."/>
            <person name="Mondo S."/>
            <person name="Riley R."/>
            <person name="Salamov A."/>
            <person name="Simmons B.A."/>
            <person name="Magnuson J.K."/>
            <person name="Henrissat B."/>
            <person name="Mortensen U.H."/>
            <person name="Larsen T.O."/>
            <person name="Devries R.P."/>
            <person name="Grigoriev I.V."/>
            <person name="Machida M."/>
            <person name="Baker S.E."/>
            <person name="Andersen M.R."/>
        </authorList>
    </citation>
    <scope>NUCLEOTIDE SEQUENCE [LARGE SCALE GENOMIC DNA]</scope>
    <source>
        <strain evidence="7 8">CBS 763.97</strain>
    </source>
</reference>
<dbReference type="SMART" id="SM00490">
    <property type="entry name" value="HELICc"/>
    <property type="match status" value="1"/>
</dbReference>
<dbReference type="InterPro" id="IPR038718">
    <property type="entry name" value="SNF2-like_sf"/>
</dbReference>
<dbReference type="InterPro" id="IPR049730">
    <property type="entry name" value="SNF2/RAD54-like_C"/>
</dbReference>
<keyword evidence="2" id="KW-0378">Hydrolase</keyword>
<dbReference type="InterPro" id="IPR027417">
    <property type="entry name" value="P-loop_NTPase"/>
</dbReference>
<dbReference type="PANTHER" id="PTHR45626">
    <property type="entry name" value="TRANSCRIPTION TERMINATION FACTOR 2-RELATED"/>
    <property type="match status" value="1"/>
</dbReference>
<dbReference type="RefSeq" id="XP_031923977.1">
    <property type="nucleotide sequence ID" value="XM_032074457.1"/>
</dbReference>
<dbReference type="InterPro" id="IPR000330">
    <property type="entry name" value="SNF2_N"/>
</dbReference>
<dbReference type="InterPro" id="IPR001650">
    <property type="entry name" value="Helicase_C-like"/>
</dbReference>
<keyword evidence="8" id="KW-1185">Reference proteome</keyword>
<dbReference type="SUPFAM" id="SSF52540">
    <property type="entry name" value="P-loop containing nucleoside triphosphate hydrolases"/>
    <property type="match status" value="2"/>
</dbReference>
<organism evidence="7 8">
    <name type="scientific">Aspergillus caelatus</name>
    <dbReference type="NCBI Taxonomy" id="61420"/>
    <lineage>
        <taxon>Eukaryota</taxon>
        <taxon>Fungi</taxon>
        <taxon>Dikarya</taxon>
        <taxon>Ascomycota</taxon>
        <taxon>Pezizomycotina</taxon>
        <taxon>Eurotiomycetes</taxon>
        <taxon>Eurotiomycetidae</taxon>
        <taxon>Eurotiales</taxon>
        <taxon>Aspergillaceae</taxon>
        <taxon>Aspergillus</taxon>
        <taxon>Aspergillus subgen. Circumdati</taxon>
    </lineage>
</organism>
<dbReference type="Gene3D" id="3.40.50.300">
    <property type="entry name" value="P-loop containing nucleotide triphosphate hydrolases"/>
    <property type="match status" value="1"/>
</dbReference>
<name>A0A5N6ZVD0_9EURO</name>
<dbReference type="AlphaFoldDB" id="A0A5N6ZVD0"/>
<dbReference type="PANTHER" id="PTHR45626:SF52">
    <property type="entry name" value="SINGLE-STRANDED DNA-DEPENDENT ATPASE (EUROFUNG)"/>
    <property type="match status" value="1"/>
</dbReference>
<evidence type="ECO:0000256" key="1">
    <source>
        <dbReference type="ARBA" id="ARBA00022741"/>
    </source>
</evidence>
<dbReference type="GO" id="GO:0005524">
    <property type="term" value="F:ATP binding"/>
    <property type="evidence" value="ECO:0007669"/>
    <property type="project" value="UniProtKB-KW"/>
</dbReference>
<dbReference type="GO" id="GO:0016787">
    <property type="term" value="F:hydrolase activity"/>
    <property type="evidence" value="ECO:0007669"/>
    <property type="project" value="UniProtKB-KW"/>
</dbReference>
<sequence>MSDNAGPKRLLGVEDDNGVHPKRARCDDPSIGHWDSIQALSLNTYETINSQIQNNATQGGDCSNRASAQHMQSSCRSPRFDGICLTVEIDILPPLFNVQKSSSTDDLVQSSDLRPESPHNPQEDICFGMLRDIQIRIEHIRDNRPIPPDEIAKEDVFASLELNIQKDRCDILVNGVRIATMNKKTHIVLKALTFVGSVTWTGQVPRSELCQKLAAAAKSSAIGPSKITCGMSILIFGPPSVAETLAKELGRYRLFLQHPQPMPMHAVYKNPQYLSIVAPSFNNGAILPPILTECSQLNTNTSDDLDQDKMINVHTVMDDLPNPDYLEEADIHGSIRTDLKGYQRKAVDFVICRETAQTGKQIKLWLPESSGPTKLVYQHIITGKRSPEALDMLGGILADGMGVGKTLIMIASIIAGLSRLTDISREELLSNRKVGNVPLATVSSTLVIVPTLKLVNGWIDEIHKHVSPGTLSYYVYHGHARTLPPTPPLPYHIVFSTYPTVASDFKRGGGVLNHFHWNRLILDEAHQIRTMNAKKFKAITSLSASIRWYDLCALIRFLRVPLLEDAKVFRKHISQTRKKGGLYKPNYRNLKLLLGAICLRRNTSSVLTSLCSTSVEHRPCLSGAERNAYDKLAIACSESIKAAASGPATKGGNKLILISIMRLQMFCNTGLAIPVNYRTEDLEEDLSFGTSVDSLQQYRDTTSSEYNSSASYSDSDDDHPSRKYRASCGQSWKWQGCAHGISDMDCVGDQPQELSNLTNSAEEDMMQDVQTASEYSSEIALNITRSNAYPSKLVHLLEDIERHYSEDKSIVFSVWRRTLDVVGNMFDENSVRFIRVDGGMDLSHRESALMEFQKNASVRVLLMTIGTGAIGLNNLCVASRVHILEPQWNPSVEDQAIGRALRLGQEKKVRVIRYITQKTVDEISKLKLSLNGGLHSSDQKISENERRTAYLRHIGNLIESTVLVRSIS</sequence>
<dbReference type="OrthoDB" id="448448at2759"/>
<evidence type="ECO:0000259" key="6">
    <source>
        <dbReference type="PROSITE" id="PS51194"/>
    </source>
</evidence>
<feature type="region of interest" description="Disordered" evidence="4">
    <location>
        <begin position="1"/>
        <end position="25"/>
    </location>
</feature>
<dbReference type="Proteomes" id="UP000326268">
    <property type="component" value="Unassembled WGS sequence"/>
</dbReference>
<keyword evidence="3" id="KW-0067">ATP-binding</keyword>
<dbReference type="Gene3D" id="3.40.50.10810">
    <property type="entry name" value="Tandem AAA-ATPase domain"/>
    <property type="match status" value="1"/>
</dbReference>
<dbReference type="SMART" id="SM00487">
    <property type="entry name" value="DEXDc"/>
    <property type="match status" value="1"/>
</dbReference>
<dbReference type="InterPro" id="IPR014001">
    <property type="entry name" value="Helicase_ATP-bd"/>
</dbReference>
<dbReference type="PROSITE" id="PS51192">
    <property type="entry name" value="HELICASE_ATP_BIND_1"/>
    <property type="match status" value="1"/>
</dbReference>
<feature type="domain" description="Helicase C-terminal" evidence="6">
    <location>
        <begin position="792"/>
        <end position="949"/>
    </location>
</feature>
<protein>
    <submittedName>
        <fullName evidence="7">SNF2 family N-terminal domain-containing protein</fullName>
    </submittedName>
</protein>
<dbReference type="PROSITE" id="PS51194">
    <property type="entry name" value="HELICASE_CTER"/>
    <property type="match status" value="1"/>
</dbReference>
<dbReference type="GO" id="GO:0005634">
    <property type="term" value="C:nucleus"/>
    <property type="evidence" value="ECO:0007669"/>
    <property type="project" value="TreeGrafter"/>
</dbReference>
<dbReference type="GO" id="GO:0008094">
    <property type="term" value="F:ATP-dependent activity, acting on DNA"/>
    <property type="evidence" value="ECO:0007669"/>
    <property type="project" value="TreeGrafter"/>
</dbReference>
<evidence type="ECO:0000313" key="7">
    <source>
        <dbReference type="EMBL" id="KAE8360896.1"/>
    </source>
</evidence>
<evidence type="ECO:0000259" key="5">
    <source>
        <dbReference type="PROSITE" id="PS51192"/>
    </source>
</evidence>
<evidence type="ECO:0000256" key="4">
    <source>
        <dbReference type="SAM" id="MobiDB-lite"/>
    </source>
</evidence>